<dbReference type="InterPro" id="IPR007219">
    <property type="entry name" value="XnlR_reg_dom"/>
</dbReference>
<dbReference type="Proteomes" id="UP001610334">
    <property type="component" value="Unassembled WGS sequence"/>
</dbReference>
<dbReference type="SUPFAM" id="SSF57701">
    <property type="entry name" value="Zn2/Cys6 DNA-binding domain"/>
    <property type="match status" value="1"/>
</dbReference>
<dbReference type="PROSITE" id="PS00463">
    <property type="entry name" value="ZN2_CY6_FUNGAL_1"/>
    <property type="match status" value="1"/>
</dbReference>
<keyword evidence="3" id="KW-0238">DNA-binding</keyword>
<dbReference type="InterPro" id="IPR001138">
    <property type="entry name" value="Zn2Cys6_DnaBD"/>
</dbReference>
<dbReference type="InterPro" id="IPR051127">
    <property type="entry name" value="Fungal_SecMet_Regulators"/>
</dbReference>
<dbReference type="CDD" id="cd00067">
    <property type="entry name" value="GAL4"/>
    <property type="match status" value="1"/>
</dbReference>
<evidence type="ECO:0000256" key="1">
    <source>
        <dbReference type="ARBA" id="ARBA00022723"/>
    </source>
</evidence>
<dbReference type="PROSITE" id="PS50048">
    <property type="entry name" value="ZN2_CY6_FUNGAL_2"/>
    <property type="match status" value="1"/>
</dbReference>
<dbReference type="EMBL" id="JBFXLT010000021">
    <property type="protein sequence ID" value="KAL2816662.1"/>
    <property type="molecule type" value="Genomic_DNA"/>
</dbReference>
<dbReference type="InterPro" id="IPR036864">
    <property type="entry name" value="Zn2-C6_fun-type_DNA-bd_sf"/>
</dbReference>
<keyword evidence="4" id="KW-0804">Transcription</keyword>
<evidence type="ECO:0000256" key="2">
    <source>
        <dbReference type="ARBA" id="ARBA00023015"/>
    </source>
</evidence>
<dbReference type="PANTHER" id="PTHR47424">
    <property type="entry name" value="REGULATORY PROTEIN GAL4"/>
    <property type="match status" value="1"/>
</dbReference>
<accession>A0ABR4HMQ0</accession>
<dbReference type="SMART" id="SM00066">
    <property type="entry name" value="GAL4"/>
    <property type="match status" value="1"/>
</dbReference>
<dbReference type="Pfam" id="PF04082">
    <property type="entry name" value="Fungal_trans"/>
    <property type="match status" value="1"/>
</dbReference>
<evidence type="ECO:0000313" key="8">
    <source>
        <dbReference type="Proteomes" id="UP001610334"/>
    </source>
</evidence>
<protein>
    <recommendedName>
        <fullName evidence="6">Zn(2)-C6 fungal-type domain-containing protein</fullName>
    </recommendedName>
</protein>
<dbReference type="Gene3D" id="4.10.240.10">
    <property type="entry name" value="Zn(2)-C6 fungal-type DNA-binding domain"/>
    <property type="match status" value="1"/>
</dbReference>
<sequence>MRKMRRTEVACVECRRRKLKCEGTRPSCSRCQTYHLECSYRPTTSAGRAAGMARGDLLKRIENLEESLRAVTSVQQMQASNLTLTPTPTGEQCEDREREMADEGVPVDELSTQALTEATDGEVGYFGPSSNYAMFRFISNLFTQTAIRFPPVHGTTQAANLHPCSDCERRRHTQNHTRPTEAIKASRPVYYLPPLNEAMPLFDRYFSTIGVVLPYIEKETMVRVYHTAAQLEPSKRRRTPLALLNIVWAHAESSLGSPQRETFYKRAVALIDSSRDVERPGYELVQTLLLVVEYKQNHQRSISSYTAHALCVKAAFHVGLHSRAARAAARSAEERALRLRLWNGVLKNDRIMNITQGRPCMVPCSRPVDYVELLHQSDVSVSDIYLGMMGSSHAIIDQALESLYDENIEIADKPLSQTLLAKWTKISWEIDAFCDGLSTVGGHIPGSEVSNHLATTAATIDGQALAVRILISIHCNRLRLLANFPLLSHALSLSTEKLGGREKEPSQRVDRLRHHRLSEILHEDWEAAREICSVISALSTYRQEFIDEFGAWYTCNYTSKQHTAPCLLPIRIP</sequence>
<organism evidence="7 8">
    <name type="scientific">Aspergillus granulosus</name>
    <dbReference type="NCBI Taxonomy" id="176169"/>
    <lineage>
        <taxon>Eukaryota</taxon>
        <taxon>Fungi</taxon>
        <taxon>Dikarya</taxon>
        <taxon>Ascomycota</taxon>
        <taxon>Pezizomycotina</taxon>
        <taxon>Eurotiomycetes</taxon>
        <taxon>Eurotiomycetidae</taxon>
        <taxon>Eurotiales</taxon>
        <taxon>Aspergillaceae</taxon>
        <taxon>Aspergillus</taxon>
        <taxon>Aspergillus subgen. Nidulantes</taxon>
    </lineage>
</organism>
<evidence type="ECO:0000256" key="5">
    <source>
        <dbReference type="ARBA" id="ARBA00023242"/>
    </source>
</evidence>
<reference evidence="7 8" key="1">
    <citation type="submission" date="2024-07" db="EMBL/GenBank/DDBJ databases">
        <title>Section-level genome sequencing and comparative genomics of Aspergillus sections Usti and Cavernicolus.</title>
        <authorList>
            <consortium name="Lawrence Berkeley National Laboratory"/>
            <person name="Nybo J.L."/>
            <person name="Vesth T.C."/>
            <person name="Theobald S."/>
            <person name="Frisvad J.C."/>
            <person name="Larsen T.O."/>
            <person name="Kjaerboelling I."/>
            <person name="Rothschild-Mancinelli K."/>
            <person name="Lyhne E.K."/>
            <person name="Kogle M.E."/>
            <person name="Barry K."/>
            <person name="Clum A."/>
            <person name="Na H."/>
            <person name="Ledsgaard L."/>
            <person name="Lin J."/>
            <person name="Lipzen A."/>
            <person name="Kuo A."/>
            <person name="Riley R."/>
            <person name="Mondo S."/>
            <person name="Labutti K."/>
            <person name="Haridas S."/>
            <person name="Pangalinan J."/>
            <person name="Salamov A.A."/>
            <person name="Simmons B.A."/>
            <person name="Magnuson J.K."/>
            <person name="Chen J."/>
            <person name="Drula E."/>
            <person name="Henrissat B."/>
            <person name="Wiebenga A."/>
            <person name="Lubbers R.J."/>
            <person name="Gomes A.C."/>
            <person name="Makela M.R."/>
            <person name="Stajich J."/>
            <person name="Grigoriev I.V."/>
            <person name="Mortensen U.H."/>
            <person name="De Vries R.P."/>
            <person name="Baker S.E."/>
            <person name="Andersen M.R."/>
        </authorList>
    </citation>
    <scope>NUCLEOTIDE SEQUENCE [LARGE SCALE GENOMIC DNA]</scope>
    <source>
        <strain evidence="7 8">CBS 588.65</strain>
    </source>
</reference>
<keyword evidence="1" id="KW-0479">Metal-binding</keyword>
<keyword evidence="8" id="KW-1185">Reference proteome</keyword>
<dbReference type="PANTHER" id="PTHR47424:SF3">
    <property type="entry name" value="REGULATORY PROTEIN GAL4"/>
    <property type="match status" value="1"/>
</dbReference>
<keyword evidence="5" id="KW-0539">Nucleus</keyword>
<name>A0ABR4HMQ0_9EURO</name>
<dbReference type="Pfam" id="PF00172">
    <property type="entry name" value="Zn_clus"/>
    <property type="match status" value="1"/>
</dbReference>
<gene>
    <name evidence="7" type="ORF">BJX63DRAFT_387014</name>
</gene>
<keyword evidence="2" id="KW-0805">Transcription regulation</keyword>
<proteinExistence type="predicted"/>
<evidence type="ECO:0000256" key="4">
    <source>
        <dbReference type="ARBA" id="ARBA00023163"/>
    </source>
</evidence>
<comment type="caution">
    <text evidence="7">The sequence shown here is derived from an EMBL/GenBank/DDBJ whole genome shotgun (WGS) entry which is preliminary data.</text>
</comment>
<dbReference type="CDD" id="cd12148">
    <property type="entry name" value="fungal_TF_MHR"/>
    <property type="match status" value="1"/>
</dbReference>
<evidence type="ECO:0000256" key="3">
    <source>
        <dbReference type="ARBA" id="ARBA00023125"/>
    </source>
</evidence>
<feature type="domain" description="Zn(2)-C6 fungal-type" evidence="6">
    <location>
        <begin position="10"/>
        <end position="40"/>
    </location>
</feature>
<evidence type="ECO:0000259" key="6">
    <source>
        <dbReference type="PROSITE" id="PS50048"/>
    </source>
</evidence>
<evidence type="ECO:0000313" key="7">
    <source>
        <dbReference type="EMBL" id="KAL2816662.1"/>
    </source>
</evidence>